<feature type="compositionally biased region" description="Basic and acidic residues" evidence="1">
    <location>
        <begin position="52"/>
        <end position="71"/>
    </location>
</feature>
<keyword evidence="2" id="KW-0732">Signal</keyword>
<evidence type="ECO:0000313" key="3">
    <source>
        <dbReference type="EMBL" id="MOY44866.1"/>
    </source>
</evidence>
<evidence type="ECO:0000256" key="2">
    <source>
        <dbReference type="SAM" id="SignalP"/>
    </source>
</evidence>
<reference evidence="3" key="1">
    <citation type="submission" date="2019-04" db="EMBL/GenBank/DDBJ databases">
        <title>An insight into the mialome of Ixodes scapularis.</title>
        <authorList>
            <person name="Ribeiro J.M."/>
            <person name="Mather T.N."/>
            <person name="Karim S."/>
        </authorList>
    </citation>
    <scope>NUCLEOTIDE SEQUENCE</scope>
</reference>
<organism evidence="3">
    <name type="scientific">Ixodes scapularis</name>
    <name type="common">Black-legged tick</name>
    <name type="synonym">Deer tick</name>
    <dbReference type="NCBI Taxonomy" id="6945"/>
    <lineage>
        <taxon>Eukaryota</taxon>
        <taxon>Metazoa</taxon>
        <taxon>Ecdysozoa</taxon>
        <taxon>Arthropoda</taxon>
        <taxon>Chelicerata</taxon>
        <taxon>Arachnida</taxon>
        <taxon>Acari</taxon>
        <taxon>Parasitiformes</taxon>
        <taxon>Ixodida</taxon>
        <taxon>Ixodoidea</taxon>
        <taxon>Ixodidae</taxon>
        <taxon>Ixodinae</taxon>
        <taxon>Ixodes</taxon>
    </lineage>
</organism>
<dbReference type="AlphaFoldDB" id="A0A4D5S7Q2"/>
<sequence>MKKMFLVCVLSLGSSAQYGLSDDMFSEVSQNPAALRKNLQCFLEEGADTLGREVGEDAGDDSRAGERDQAKHKGASSRKNRGGIHICSGPHVFKTRPVLSSLPPAYREAGLPNRPMRAFYALCY</sequence>
<feature type="chain" id="PRO_5020027421" description="Secreted protein" evidence="2">
    <location>
        <begin position="22"/>
        <end position="124"/>
    </location>
</feature>
<feature type="compositionally biased region" description="Basic residues" evidence="1">
    <location>
        <begin position="72"/>
        <end position="82"/>
    </location>
</feature>
<accession>A0A4D5S7Q2</accession>
<feature type="region of interest" description="Disordered" evidence="1">
    <location>
        <begin position="52"/>
        <end position="88"/>
    </location>
</feature>
<name>A0A4D5S7Q2_IXOSC</name>
<feature type="signal peptide" evidence="2">
    <location>
        <begin position="1"/>
        <end position="21"/>
    </location>
</feature>
<dbReference type="EMBL" id="GHJT01010895">
    <property type="protein sequence ID" value="MOY44866.1"/>
    <property type="molecule type" value="Transcribed_RNA"/>
</dbReference>
<evidence type="ECO:0000256" key="1">
    <source>
        <dbReference type="SAM" id="MobiDB-lite"/>
    </source>
</evidence>
<protein>
    <recommendedName>
        <fullName evidence="4">Secreted protein</fullName>
    </recommendedName>
</protein>
<proteinExistence type="predicted"/>
<evidence type="ECO:0008006" key="4">
    <source>
        <dbReference type="Google" id="ProtNLM"/>
    </source>
</evidence>